<dbReference type="SUPFAM" id="SSF56420">
    <property type="entry name" value="Peptide deformylase"/>
    <property type="match status" value="1"/>
</dbReference>
<dbReference type="AlphaFoldDB" id="A0A949N878"/>
<keyword evidence="4 6" id="KW-0648">Protein biosynthesis</keyword>
<evidence type="ECO:0000256" key="1">
    <source>
        <dbReference type="ARBA" id="ARBA00010759"/>
    </source>
</evidence>
<dbReference type="Pfam" id="PF01327">
    <property type="entry name" value="Pep_deformylase"/>
    <property type="match status" value="1"/>
</dbReference>
<dbReference type="NCBIfam" id="NF001159">
    <property type="entry name" value="PRK00150.1-3"/>
    <property type="match status" value="1"/>
</dbReference>
<sequence length="198" mass="21493">MREGEPAGAVRPVSLFRAPVLHTPCQEVTEFGPELEQLIADMFATMYAADGVGLAANQVGVTARVFVYDCPDDEDEQQRGHLVNPHLAALEYGDITGPEGCLSLPGLEARTARAAYARIEGMRSDGSPVTVEGEGFFARCLQHEYDHLEGLVYADRLGALRRRRLLRAAARADWAGVSERMPLHERDPSSNPPPPAAG</sequence>
<reference evidence="7" key="1">
    <citation type="submission" date="2021-06" db="EMBL/GenBank/DDBJ databases">
        <title>Sequencing of actinobacteria type strains.</title>
        <authorList>
            <person name="Nguyen G.-S."/>
            <person name="Wentzel A."/>
        </authorList>
    </citation>
    <scope>NUCLEOTIDE SEQUENCE</scope>
    <source>
        <strain evidence="7">P38-E01</strain>
    </source>
</reference>
<dbReference type="FunFam" id="3.90.45.10:FF:000004">
    <property type="entry name" value="Peptide deformylase"/>
    <property type="match status" value="1"/>
</dbReference>
<dbReference type="GO" id="GO:0046872">
    <property type="term" value="F:metal ion binding"/>
    <property type="evidence" value="ECO:0007669"/>
    <property type="project" value="UniProtKB-KW"/>
</dbReference>
<dbReference type="Gene3D" id="3.90.45.10">
    <property type="entry name" value="Peptide deformylase"/>
    <property type="match status" value="1"/>
</dbReference>
<feature type="binding site" evidence="6">
    <location>
        <position position="101"/>
    </location>
    <ligand>
        <name>Fe cation</name>
        <dbReference type="ChEBI" id="CHEBI:24875"/>
    </ligand>
</feature>
<keyword evidence="2 6" id="KW-0479">Metal-binding</keyword>
<comment type="catalytic activity">
    <reaction evidence="6">
        <text>N-terminal N-formyl-L-methionyl-[peptide] + H2O = N-terminal L-methionyl-[peptide] + formate</text>
        <dbReference type="Rhea" id="RHEA:24420"/>
        <dbReference type="Rhea" id="RHEA-COMP:10639"/>
        <dbReference type="Rhea" id="RHEA-COMP:10640"/>
        <dbReference type="ChEBI" id="CHEBI:15377"/>
        <dbReference type="ChEBI" id="CHEBI:15740"/>
        <dbReference type="ChEBI" id="CHEBI:49298"/>
        <dbReference type="ChEBI" id="CHEBI:64731"/>
        <dbReference type="EC" id="3.5.1.88"/>
    </reaction>
</comment>
<dbReference type="PANTHER" id="PTHR10458:SF2">
    <property type="entry name" value="PEPTIDE DEFORMYLASE, MITOCHONDRIAL"/>
    <property type="match status" value="1"/>
</dbReference>
<comment type="function">
    <text evidence="6">Removes the formyl group from the N-terminal Met of newly synthesized proteins. Requires at least a dipeptide for an efficient rate of reaction. N-terminal L-methionine is a prerequisite for activity but the enzyme has broad specificity at other positions.</text>
</comment>
<dbReference type="NCBIfam" id="TIGR00079">
    <property type="entry name" value="pept_deformyl"/>
    <property type="match status" value="1"/>
</dbReference>
<dbReference type="Proteomes" id="UP000694501">
    <property type="component" value="Unassembled WGS sequence"/>
</dbReference>
<dbReference type="PANTHER" id="PTHR10458">
    <property type="entry name" value="PEPTIDE DEFORMYLASE"/>
    <property type="match status" value="1"/>
</dbReference>
<dbReference type="PRINTS" id="PR01576">
    <property type="entry name" value="PDEFORMYLASE"/>
</dbReference>
<dbReference type="EC" id="3.5.1.88" evidence="6"/>
<organism evidence="7 8">
    <name type="scientific">Streptomyces tardus</name>
    <dbReference type="NCBI Taxonomy" id="2780544"/>
    <lineage>
        <taxon>Bacteria</taxon>
        <taxon>Bacillati</taxon>
        <taxon>Actinomycetota</taxon>
        <taxon>Actinomycetes</taxon>
        <taxon>Kitasatosporales</taxon>
        <taxon>Streptomycetaceae</taxon>
        <taxon>Streptomyces</taxon>
    </lineage>
</organism>
<comment type="caution">
    <text evidence="7">The sequence shown here is derived from an EMBL/GenBank/DDBJ whole genome shotgun (WGS) entry which is preliminary data.</text>
</comment>
<keyword evidence="8" id="KW-1185">Reference proteome</keyword>
<dbReference type="EMBL" id="JAELVF020000004">
    <property type="protein sequence ID" value="MBU7600892.1"/>
    <property type="molecule type" value="Genomic_DNA"/>
</dbReference>
<dbReference type="CDD" id="cd00487">
    <property type="entry name" value="Pep_deformylase"/>
    <property type="match status" value="1"/>
</dbReference>
<dbReference type="GO" id="GO:0006412">
    <property type="term" value="P:translation"/>
    <property type="evidence" value="ECO:0007669"/>
    <property type="project" value="UniProtKB-UniRule"/>
</dbReference>
<evidence type="ECO:0000256" key="5">
    <source>
        <dbReference type="ARBA" id="ARBA00023004"/>
    </source>
</evidence>
<evidence type="ECO:0000313" key="8">
    <source>
        <dbReference type="Proteomes" id="UP000694501"/>
    </source>
</evidence>
<evidence type="ECO:0000256" key="3">
    <source>
        <dbReference type="ARBA" id="ARBA00022801"/>
    </source>
</evidence>
<comment type="similarity">
    <text evidence="1 6">Belongs to the polypeptide deformylase family.</text>
</comment>
<dbReference type="InterPro" id="IPR023635">
    <property type="entry name" value="Peptide_deformylase"/>
</dbReference>
<comment type="cofactor">
    <cofactor evidence="6">
        <name>Fe(2+)</name>
        <dbReference type="ChEBI" id="CHEBI:29033"/>
    </cofactor>
    <text evidence="6">Binds 1 Fe(2+) ion.</text>
</comment>
<accession>A0A949N878</accession>
<keyword evidence="3 6" id="KW-0378">Hydrolase</keyword>
<protein>
    <recommendedName>
        <fullName evidence="6">Peptide deformylase</fullName>
        <shortName evidence="6">PDF</shortName>
        <ecNumber evidence="6">3.5.1.88</ecNumber>
    </recommendedName>
    <alternativeName>
        <fullName evidence="6">Polypeptide deformylase</fullName>
    </alternativeName>
</protein>
<name>A0A949N878_9ACTN</name>
<keyword evidence="5 6" id="KW-0408">Iron</keyword>
<dbReference type="InterPro" id="IPR036821">
    <property type="entry name" value="Peptide_deformylase_sf"/>
</dbReference>
<gene>
    <name evidence="6 7" type="primary">def</name>
    <name evidence="7" type="ORF">JGS22_025540</name>
</gene>
<evidence type="ECO:0000256" key="4">
    <source>
        <dbReference type="ARBA" id="ARBA00022917"/>
    </source>
</evidence>
<dbReference type="RefSeq" id="WP_211039558.1">
    <property type="nucleotide sequence ID" value="NZ_JAELVF020000004.1"/>
</dbReference>
<evidence type="ECO:0000256" key="2">
    <source>
        <dbReference type="ARBA" id="ARBA00022723"/>
    </source>
</evidence>
<dbReference type="GO" id="GO:0042586">
    <property type="term" value="F:peptide deformylase activity"/>
    <property type="evidence" value="ECO:0007669"/>
    <property type="project" value="UniProtKB-UniRule"/>
</dbReference>
<evidence type="ECO:0000313" key="7">
    <source>
        <dbReference type="EMBL" id="MBU7600892.1"/>
    </source>
</evidence>
<dbReference type="HAMAP" id="MF_00163">
    <property type="entry name" value="Pep_deformylase"/>
    <property type="match status" value="1"/>
</dbReference>
<evidence type="ECO:0000256" key="6">
    <source>
        <dbReference type="HAMAP-Rule" id="MF_00163"/>
    </source>
</evidence>
<feature type="binding site" evidence="6">
    <location>
        <position position="147"/>
    </location>
    <ligand>
        <name>Fe cation</name>
        <dbReference type="ChEBI" id="CHEBI:24875"/>
    </ligand>
</feature>
<feature type="active site" evidence="6">
    <location>
        <position position="144"/>
    </location>
</feature>
<proteinExistence type="inferred from homology"/>
<feature type="binding site" evidence="6">
    <location>
        <position position="143"/>
    </location>
    <ligand>
        <name>Fe cation</name>
        <dbReference type="ChEBI" id="CHEBI:24875"/>
    </ligand>
</feature>
<dbReference type="PIRSF" id="PIRSF004749">
    <property type="entry name" value="Pep_def"/>
    <property type="match status" value="1"/>
</dbReference>